<feature type="non-terminal residue" evidence="2">
    <location>
        <position position="198"/>
    </location>
</feature>
<organism evidence="2">
    <name type="scientific">marine metagenome</name>
    <dbReference type="NCBI Taxonomy" id="408172"/>
    <lineage>
        <taxon>unclassified sequences</taxon>
        <taxon>metagenomes</taxon>
        <taxon>ecological metagenomes</taxon>
    </lineage>
</organism>
<evidence type="ECO:0000313" key="2">
    <source>
        <dbReference type="EMBL" id="SVD05099.1"/>
    </source>
</evidence>
<protein>
    <recommendedName>
        <fullName evidence="1">Protein SirB1 N-terminal domain-containing protein</fullName>
    </recommendedName>
</protein>
<sequence>MVYSMKSPRLIFYGLFYSALLYGIMHASAVTAEIIPPDSTENRLNSVFEKNTEIIDLTETLILISKDWNPSLDEKPLRSEIDQLVASVKNQLKPESTAQETVDILKQIIHQEKGYRYTDQVDERGIPVNKDELFLHGMLKSKNGYCMNLSLLYLIIGDRLNLPLYGVGLPNHFFVRYDSGNDRINIETTESGTSYPDS</sequence>
<feature type="domain" description="Protein SirB1 N-terminal" evidence="1">
    <location>
        <begin position="78"/>
        <end position="193"/>
    </location>
</feature>
<dbReference type="Pfam" id="PF13369">
    <property type="entry name" value="Transglut_core2"/>
    <property type="match status" value="1"/>
</dbReference>
<evidence type="ECO:0000259" key="1">
    <source>
        <dbReference type="Pfam" id="PF13369"/>
    </source>
</evidence>
<name>A0A382S5A5_9ZZZZ</name>
<dbReference type="PANTHER" id="PTHR31350:SF21">
    <property type="entry name" value="F-BOX ONLY PROTEIN 21"/>
    <property type="match status" value="1"/>
</dbReference>
<gene>
    <name evidence="2" type="ORF">METZ01_LOCUS357953</name>
</gene>
<dbReference type="AlphaFoldDB" id="A0A382S5A5"/>
<accession>A0A382S5A5</accession>
<dbReference type="EMBL" id="UINC01126548">
    <property type="protein sequence ID" value="SVD05099.1"/>
    <property type="molecule type" value="Genomic_DNA"/>
</dbReference>
<dbReference type="PANTHER" id="PTHR31350">
    <property type="entry name" value="SI:DKEY-261L7.2"/>
    <property type="match status" value="1"/>
</dbReference>
<dbReference type="InterPro" id="IPR032698">
    <property type="entry name" value="SirB1_N"/>
</dbReference>
<reference evidence="2" key="1">
    <citation type="submission" date="2018-05" db="EMBL/GenBank/DDBJ databases">
        <authorList>
            <person name="Lanie J.A."/>
            <person name="Ng W.-L."/>
            <person name="Kazmierczak K.M."/>
            <person name="Andrzejewski T.M."/>
            <person name="Davidsen T.M."/>
            <person name="Wayne K.J."/>
            <person name="Tettelin H."/>
            <person name="Glass J.I."/>
            <person name="Rusch D."/>
            <person name="Podicherti R."/>
            <person name="Tsui H.-C.T."/>
            <person name="Winkler M.E."/>
        </authorList>
    </citation>
    <scope>NUCLEOTIDE SEQUENCE</scope>
</reference>
<proteinExistence type="predicted"/>